<accession>A0A1W1ZQ08</accession>
<comment type="similarity">
    <text evidence="2">Belongs to the nitroreductase family.</text>
</comment>
<dbReference type="CDD" id="cd02136">
    <property type="entry name" value="PnbA_NfnB-like"/>
    <property type="match status" value="1"/>
</dbReference>
<evidence type="ECO:0000313" key="8">
    <source>
        <dbReference type="Proteomes" id="UP000192790"/>
    </source>
</evidence>
<keyword evidence="8" id="KW-1185">Reference proteome</keyword>
<dbReference type="AlphaFoldDB" id="A0A1W1ZQ08"/>
<dbReference type="EMBL" id="FWXW01000002">
    <property type="protein sequence ID" value="SMC50188.1"/>
    <property type="molecule type" value="Genomic_DNA"/>
</dbReference>
<dbReference type="STRING" id="1122930.SAMN02745168_1267"/>
<dbReference type="InterPro" id="IPR000415">
    <property type="entry name" value="Nitroreductase-like"/>
</dbReference>
<dbReference type="RefSeq" id="WP_159448027.1">
    <property type="nucleotide sequence ID" value="NZ_FWXW01000002.1"/>
</dbReference>
<evidence type="ECO:0000256" key="2">
    <source>
        <dbReference type="ARBA" id="ARBA00007118"/>
    </source>
</evidence>
<dbReference type="Gene3D" id="3.40.109.10">
    <property type="entry name" value="NADH Oxidase"/>
    <property type="match status" value="1"/>
</dbReference>
<evidence type="ECO:0000256" key="1">
    <source>
        <dbReference type="ARBA" id="ARBA00001917"/>
    </source>
</evidence>
<name>A0A1W1ZQ08_9FIRM</name>
<protein>
    <submittedName>
        <fullName evidence="7">Nitroreductase</fullName>
    </submittedName>
</protein>
<dbReference type="SUPFAM" id="SSF55469">
    <property type="entry name" value="FMN-dependent nitroreductase-like"/>
    <property type="match status" value="1"/>
</dbReference>
<dbReference type="Proteomes" id="UP000192790">
    <property type="component" value="Unassembled WGS sequence"/>
</dbReference>
<sequence length="216" mass="23759">MNVTEALSARRSCRAFKPDPVNRSVILQLLEAAARTPSWANTQPWEVYVAAGDVLQAIKDGFLERFGSGTPPCPDLPRPKSWPEEHKKRTQQLTADMALAAGEAVKQFGQLNLKGFYAPAVIYLCMDKTLTPWSIFDLGAFSQSIMLEAAQRGLSTIPAVNLVHYPDVIRRELGIPDTLSVIFGIAIGYEDTSHPINAFRSARRPAGEFAVLKGFD</sequence>
<evidence type="ECO:0000256" key="5">
    <source>
        <dbReference type="ARBA" id="ARBA00023002"/>
    </source>
</evidence>
<keyword evidence="4" id="KW-0288">FMN</keyword>
<keyword evidence="5" id="KW-0560">Oxidoreductase</keyword>
<dbReference type="GO" id="GO:0016491">
    <property type="term" value="F:oxidoreductase activity"/>
    <property type="evidence" value="ECO:0007669"/>
    <property type="project" value="UniProtKB-KW"/>
</dbReference>
<evidence type="ECO:0000259" key="6">
    <source>
        <dbReference type="Pfam" id="PF00881"/>
    </source>
</evidence>
<evidence type="ECO:0000256" key="3">
    <source>
        <dbReference type="ARBA" id="ARBA00022630"/>
    </source>
</evidence>
<gene>
    <name evidence="7" type="ORF">SAMN02745168_1267</name>
</gene>
<dbReference type="PANTHER" id="PTHR43673:SF2">
    <property type="entry name" value="NITROREDUCTASE"/>
    <property type="match status" value="1"/>
</dbReference>
<dbReference type="InterPro" id="IPR029479">
    <property type="entry name" value="Nitroreductase"/>
</dbReference>
<evidence type="ECO:0000256" key="4">
    <source>
        <dbReference type="ARBA" id="ARBA00022643"/>
    </source>
</evidence>
<dbReference type="Pfam" id="PF00881">
    <property type="entry name" value="Nitroreductase"/>
    <property type="match status" value="1"/>
</dbReference>
<reference evidence="7 8" key="1">
    <citation type="submission" date="2017-04" db="EMBL/GenBank/DDBJ databases">
        <authorList>
            <person name="Afonso C.L."/>
            <person name="Miller P.J."/>
            <person name="Scott M.A."/>
            <person name="Spackman E."/>
            <person name="Goraichik I."/>
            <person name="Dimitrov K.M."/>
            <person name="Suarez D.L."/>
            <person name="Swayne D.E."/>
        </authorList>
    </citation>
    <scope>NUCLEOTIDE SEQUENCE [LARGE SCALE GENOMIC DNA]</scope>
    <source>
        <strain evidence="7 8">DSM 12816</strain>
    </source>
</reference>
<dbReference type="PANTHER" id="PTHR43673">
    <property type="entry name" value="NAD(P)H NITROREDUCTASE YDGI-RELATED"/>
    <property type="match status" value="1"/>
</dbReference>
<dbReference type="OrthoDB" id="9812105at2"/>
<organism evidence="7 8">
    <name type="scientific">Papillibacter cinnamivorans DSM 12816</name>
    <dbReference type="NCBI Taxonomy" id="1122930"/>
    <lineage>
        <taxon>Bacteria</taxon>
        <taxon>Bacillati</taxon>
        <taxon>Bacillota</taxon>
        <taxon>Clostridia</taxon>
        <taxon>Eubacteriales</taxon>
        <taxon>Oscillospiraceae</taxon>
        <taxon>Papillibacter</taxon>
    </lineage>
</organism>
<evidence type="ECO:0000313" key="7">
    <source>
        <dbReference type="EMBL" id="SMC50188.1"/>
    </source>
</evidence>
<comment type="cofactor">
    <cofactor evidence="1">
        <name>FMN</name>
        <dbReference type="ChEBI" id="CHEBI:58210"/>
    </cofactor>
</comment>
<proteinExistence type="inferred from homology"/>
<feature type="domain" description="Nitroreductase" evidence="6">
    <location>
        <begin position="8"/>
        <end position="189"/>
    </location>
</feature>
<keyword evidence="3" id="KW-0285">Flavoprotein</keyword>